<dbReference type="InterPro" id="IPR034907">
    <property type="entry name" value="NDK-like_dom"/>
</dbReference>
<comment type="caution">
    <text evidence="7">Lacks conserved residue(s) required for the propagation of feature annotation.</text>
</comment>
<dbReference type="PANTHER" id="PTHR46161">
    <property type="entry name" value="NUCLEOSIDE DIPHOSPHATE KINASE"/>
    <property type="match status" value="1"/>
</dbReference>
<dbReference type="SUPFAM" id="SSF54919">
    <property type="entry name" value="Nucleoside diphosphate kinase, NDK"/>
    <property type="match status" value="1"/>
</dbReference>
<dbReference type="OrthoDB" id="2162449at2759"/>
<dbReference type="SMART" id="SM00562">
    <property type="entry name" value="NDK"/>
    <property type="match status" value="1"/>
</dbReference>
<feature type="domain" description="Nucleoside diphosphate kinase-like" evidence="9">
    <location>
        <begin position="5"/>
        <end position="143"/>
    </location>
</feature>
<keyword evidence="6" id="KW-0067">ATP-binding</keyword>
<keyword evidence="11" id="KW-1185">Reference proteome</keyword>
<organism evidence="10 11">
    <name type="scientific">Piromyces finnis</name>
    <dbReference type="NCBI Taxonomy" id="1754191"/>
    <lineage>
        <taxon>Eukaryota</taxon>
        <taxon>Fungi</taxon>
        <taxon>Fungi incertae sedis</taxon>
        <taxon>Chytridiomycota</taxon>
        <taxon>Chytridiomycota incertae sedis</taxon>
        <taxon>Neocallimastigomycetes</taxon>
        <taxon>Neocallimastigales</taxon>
        <taxon>Neocallimastigaceae</taxon>
        <taxon>Piromyces</taxon>
    </lineage>
</organism>
<comment type="similarity">
    <text evidence="1 7 8">Belongs to the NDK family.</text>
</comment>
<dbReference type="EMBL" id="MCFH01000025">
    <property type="protein sequence ID" value="ORX48977.1"/>
    <property type="molecule type" value="Genomic_DNA"/>
</dbReference>
<evidence type="ECO:0000256" key="6">
    <source>
        <dbReference type="ARBA" id="ARBA00022840"/>
    </source>
</evidence>
<evidence type="ECO:0000256" key="8">
    <source>
        <dbReference type="RuleBase" id="RU004011"/>
    </source>
</evidence>
<dbReference type="GO" id="GO:0004550">
    <property type="term" value="F:nucleoside diphosphate kinase activity"/>
    <property type="evidence" value="ECO:0007669"/>
    <property type="project" value="InterPro"/>
</dbReference>
<proteinExistence type="inferred from homology"/>
<evidence type="ECO:0000259" key="9">
    <source>
        <dbReference type="SMART" id="SM00562"/>
    </source>
</evidence>
<evidence type="ECO:0000256" key="2">
    <source>
        <dbReference type="ARBA" id="ARBA00017632"/>
    </source>
</evidence>
<dbReference type="Pfam" id="PF00334">
    <property type="entry name" value="NDK"/>
    <property type="match status" value="1"/>
</dbReference>
<evidence type="ECO:0000256" key="4">
    <source>
        <dbReference type="ARBA" id="ARBA00022741"/>
    </source>
</evidence>
<dbReference type="PROSITE" id="PS51374">
    <property type="entry name" value="NDPK_LIKE"/>
    <property type="match status" value="1"/>
</dbReference>
<evidence type="ECO:0000256" key="5">
    <source>
        <dbReference type="ARBA" id="ARBA00022777"/>
    </source>
</evidence>
<dbReference type="Proteomes" id="UP000193719">
    <property type="component" value="Unassembled WGS sequence"/>
</dbReference>
<sequence>MDYFVDKTLFIIKPDVIQYSNQIEWAVMDADFTILNKSRILLTEEQVIEFYKDQEENENFNKVIEYMTSGPIIAMILSKKDAVNSLKELLGPADVEVAKEEKPKCLRAKYGKDAFYNGLHCSETFEEAKREIGFFFSNAIIDPLSGREEVRLFLEKELYPVLTLGLTQLCKEKPEDPILWLGNWLLKNNPNTPVIIEVDD</sequence>
<dbReference type="Gene3D" id="1.20.890.10">
    <property type="entry name" value="cAMP-dependent protein kinase regulatory subunit, dimerization-anchoring domain"/>
    <property type="match status" value="1"/>
</dbReference>
<dbReference type="GO" id="GO:0005524">
    <property type="term" value="F:ATP binding"/>
    <property type="evidence" value="ECO:0007669"/>
    <property type="project" value="UniProtKB-KW"/>
</dbReference>
<dbReference type="InterPro" id="IPR007858">
    <property type="entry name" value="Dpy-30_motif"/>
</dbReference>
<accession>A0A1Y1V797</accession>
<dbReference type="PRINTS" id="PR01243">
    <property type="entry name" value="NUCDPKINASE"/>
</dbReference>
<dbReference type="GO" id="GO:0006228">
    <property type="term" value="P:UTP biosynthetic process"/>
    <property type="evidence" value="ECO:0007669"/>
    <property type="project" value="InterPro"/>
</dbReference>
<evidence type="ECO:0000256" key="3">
    <source>
        <dbReference type="ARBA" id="ARBA00022679"/>
    </source>
</evidence>
<comment type="caution">
    <text evidence="10">The sequence shown here is derived from an EMBL/GenBank/DDBJ whole genome shotgun (WGS) entry which is preliminary data.</text>
</comment>
<dbReference type="Pfam" id="PF05186">
    <property type="entry name" value="Dpy-30"/>
    <property type="match status" value="1"/>
</dbReference>
<evidence type="ECO:0000313" key="11">
    <source>
        <dbReference type="Proteomes" id="UP000193719"/>
    </source>
</evidence>
<dbReference type="InterPro" id="IPR001564">
    <property type="entry name" value="Nucleoside_diP_kinase"/>
</dbReference>
<dbReference type="PANTHER" id="PTHR46161:SF3">
    <property type="entry name" value="NUCLEOSIDE DIPHOSPHATE KINASE DDB_G0292928-RELATED"/>
    <property type="match status" value="1"/>
</dbReference>
<dbReference type="CDD" id="cd22970">
    <property type="entry name" value="DD_NDKH5-like"/>
    <property type="match status" value="1"/>
</dbReference>
<name>A0A1Y1V797_9FUNG</name>
<dbReference type="AlphaFoldDB" id="A0A1Y1V797"/>
<protein>
    <recommendedName>
        <fullName evidence="2">Nucleoside diphosphate kinase</fullName>
    </recommendedName>
</protein>
<dbReference type="GO" id="GO:0006241">
    <property type="term" value="P:CTP biosynthetic process"/>
    <property type="evidence" value="ECO:0007669"/>
    <property type="project" value="InterPro"/>
</dbReference>
<dbReference type="GO" id="GO:0006183">
    <property type="term" value="P:GTP biosynthetic process"/>
    <property type="evidence" value="ECO:0007669"/>
    <property type="project" value="InterPro"/>
</dbReference>
<keyword evidence="3" id="KW-0808">Transferase</keyword>
<evidence type="ECO:0000256" key="1">
    <source>
        <dbReference type="ARBA" id="ARBA00008142"/>
    </source>
</evidence>
<dbReference type="InterPro" id="IPR036850">
    <property type="entry name" value="NDK-like_dom_sf"/>
</dbReference>
<reference evidence="10 11" key="2">
    <citation type="submission" date="2016-08" db="EMBL/GenBank/DDBJ databases">
        <title>Pervasive Adenine N6-methylation of Active Genes in Fungi.</title>
        <authorList>
            <consortium name="DOE Joint Genome Institute"/>
            <person name="Mondo S.J."/>
            <person name="Dannebaum R.O."/>
            <person name="Kuo R.C."/>
            <person name="Labutti K."/>
            <person name="Haridas S."/>
            <person name="Kuo A."/>
            <person name="Salamov A."/>
            <person name="Ahrendt S.R."/>
            <person name="Lipzen A."/>
            <person name="Sullivan W."/>
            <person name="Andreopoulos W.B."/>
            <person name="Clum A."/>
            <person name="Lindquist E."/>
            <person name="Daum C."/>
            <person name="Ramamoorthy G.K."/>
            <person name="Gryganskyi A."/>
            <person name="Culley D."/>
            <person name="Magnuson J.K."/>
            <person name="James T.Y."/>
            <person name="O'Malley M.A."/>
            <person name="Stajich J.E."/>
            <person name="Spatafora J.W."/>
            <person name="Visel A."/>
            <person name="Grigoriev I.V."/>
        </authorList>
    </citation>
    <scope>NUCLEOTIDE SEQUENCE [LARGE SCALE GENOMIC DNA]</scope>
    <source>
        <strain evidence="11">finn</strain>
    </source>
</reference>
<dbReference type="STRING" id="1754191.A0A1Y1V797"/>
<evidence type="ECO:0000313" key="10">
    <source>
        <dbReference type="EMBL" id="ORX48977.1"/>
    </source>
</evidence>
<gene>
    <name evidence="10" type="ORF">BCR36DRAFT_584096</name>
</gene>
<dbReference type="Gene3D" id="3.30.70.141">
    <property type="entry name" value="Nucleoside diphosphate kinase-like domain"/>
    <property type="match status" value="1"/>
</dbReference>
<keyword evidence="4" id="KW-0547">Nucleotide-binding</keyword>
<reference evidence="10 11" key="1">
    <citation type="submission" date="2016-08" db="EMBL/GenBank/DDBJ databases">
        <title>Genomes of anaerobic fungi encode conserved fungal cellulosomes for biomass hydrolysis.</title>
        <authorList>
            <consortium name="DOE Joint Genome Institute"/>
            <person name="Haitjema C.H."/>
            <person name="Gilmore S.P."/>
            <person name="Henske J.K."/>
            <person name="Solomon K.V."/>
            <person name="De Groot R."/>
            <person name="Kuo A."/>
            <person name="Mondo S.J."/>
            <person name="Salamov A.A."/>
            <person name="Labutti K."/>
            <person name="Zhao Z."/>
            <person name="Chiniquy J."/>
            <person name="Barry K."/>
            <person name="Brewer H.M."/>
            <person name="Purvine S.O."/>
            <person name="Wright A.T."/>
            <person name="Boxma B."/>
            <person name="Van Alen T."/>
            <person name="Hackstein J.H."/>
            <person name="Baker S.E."/>
            <person name="Grigoriev I.V."/>
            <person name="O'Malley M.A."/>
        </authorList>
    </citation>
    <scope>NUCLEOTIDE SEQUENCE [LARGE SCALE GENOMIC DNA]</scope>
    <source>
        <strain evidence="11">finn</strain>
    </source>
</reference>
<keyword evidence="5 10" id="KW-0418">Kinase</keyword>
<evidence type="ECO:0000256" key="7">
    <source>
        <dbReference type="PROSITE-ProRule" id="PRU00706"/>
    </source>
</evidence>